<dbReference type="Proteomes" id="UP000535838">
    <property type="component" value="Unassembled WGS sequence"/>
</dbReference>
<comment type="caution">
    <text evidence="2">The sequence shown here is derived from an EMBL/GenBank/DDBJ whole genome shotgun (WGS) entry which is preliminary data.</text>
</comment>
<feature type="chain" id="PRO_5039489091" evidence="1">
    <location>
        <begin position="25"/>
        <end position="216"/>
    </location>
</feature>
<keyword evidence="1" id="KW-0732">Signal</keyword>
<evidence type="ECO:0000256" key="1">
    <source>
        <dbReference type="SAM" id="SignalP"/>
    </source>
</evidence>
<protein>
    <submittedName>
        <fullName evidence="2">Signal peptide protein</fullName>
    </submittedName>
</protein>
<feature type="signal peptide" evidence="1">
    <location>
        <begin position="1"/>
        <end position="24"/>
    </location>
</feature>
<proteinExistence type="predicted"/>
<gene>
    <name evidence="2" type="ORF">H7B67_10130</name>
</gene>
<keyword evidence="3" id="KW-1185">Reference proteome</keyword>
<accession>A0A841T0A1</accession>
<evidence type="ECO:0000313" key="3">
    <source>
        <dbReference type="Proteomes" id="UP000535838"/>
    </source>
</evidence>
<evidence type="ECO:0000313" key="2">
    <source>
        <dbReference type="EMBL" id="MBB6634471.1"/>
    </source>
</evidence>
<reference evidence="2 3" key="1">
    <citation type="submission" date="2020-08" db="EMBL/GenBank/DDBJ databases">
        <title>Cohnella phylogeny.</title>
        <authorList>
            <person name="Dunlap C."/>
        </authorList>
    </citation>
    <scope>NUCLEOTIDE SEQUENCE [LARGE SCALE GENOMIC DNA]</scope>
    <source>
        <strain evidence="2 3">DSM 25241</strain>
    </source>
</reference>
<name>A0A841T0A1_9BACL</name>
<dbReference type="EMBL" id="JACJVQ010000007">
    <property type="protein sequence ID" value="MBB6634471.1"/>
    <property type="molecule type" value="Genomic_DNA"/>
</dbReference>
<dbReference type="PROSITE" id="PS51257">
    <property type="entry name" value="PROKAR_LIPOPROTEIN"/>
    <property type="match status" value="1"/>
</dbReference>
<dbReference type="AlphaFoldDB" id="A0A841T0A1"/>
<organism evidence="2 3">
    <name type="scientific">Cohnella thailandensis</name>
    <dbReference type="NCBI Taxonomy" id="557557"/>
    <lineage>
        <taxon>Bacteria</taxon>
        <taxon>Bacillati</taxon>
        <taxon>Bacillota</taxon>
        <taxon>Bacilli</taxon>
        <taxon>Bacillales</taxon>
        <taxon>Paenibacillaceae</taxon>
        <taxon>Cohnella</taxon>
    </lineage>
</organism>
<sequence length="216" mass="23716">MKRILSIILSGIALSLLLSSCGYDQSQSVFTTSSEPMSNVSSPGSEAASNVRVPWDYRIVQGTVGDLVGSDMTILPDNVLLPNDNNFATGDAVWTLQFMDAQITTDAKERSQISLSSWITLKSYKDEQSAKKDIAELKESITTEVDLVGVYKTENEGQTRQFAVITMPSGNAVKQPVSAEKYAALKSAKKANVNIEQVHDFENYDTVYAKFRGWAK</sequence>
<dbReference type="RefSeq" id="WP_185119712.1">
    <property type="nucleotide sequence ID" value="NZ_JACJVQ010000007.1"/>
</dbReference>